<dbReference type="EMBL" id="OX459120">
    <property type="protein sequence ID" value="CAI9099366.1"/>
    <property type="molecule type" value="Genomic_DNA"/>
</dbReference>
<reference evidence="1" key="1">
    <citation type="submission" date="2023-03" db="EMBL/GenBank/DDBJ databases">
        <authorList>
            <person name="Julca I."/>
        </authorList>
    </citation>
    <scope>NUCLEOTIDE SEQUENCE</scope>
</reference>
<evidence type="ECO:0000313" key="2">
    <source>
        <dbReference type="Proteomes" id="UP001161247"/>
    </source>
</evidence>
<name>A0AAV1CVW6_OLDCO</name>
<dbReference type="AlphaFoldDB" id="A0AAV1CVW6"/>
<sequence>MARDIIFESTSIMETYSIEESMEVATRSNVTQENGVVNMEVDTSGLLTSAVEETLENTL</sequence>
<gene>
    <name evidence="1" type="ORF">OLC1_LOCUS9402</name>
</gene>
<protein>
    <submittedName>
        <fullName evidence="1">OLC1v1036173C1</fullName>
    </submittedName>
</protein>
<keyword evidence="2" id="KW-1185">Reference proteome</keyword>
<dbReference type="Proteomes" id="UP001161247">
    <property type="component" value="Chromosome 3"/>
</dbReference>
<evidence type="ECO:0000313" key="1">
    <source>
        <dbReference type="EMBL" id="CAI9099366.1"/>
    </source>
</evidence>
<accession>A0AAV1CVW6</accession>
<proteinExistence type="predicted"/>
<feature type="non-terminal residue" evidence="1">
    <location>
        <position position="59"/>
    </location>
</feature>
<organism evidence="1 2">
    <name type="scientific">Oldenlandia corymbosa var. corymbosa</name>
    <dbReference type="NCBI Taxonomy" id="529605"/>
    <lineage>
        <taxon>Eukaryota</taxon>
        <taxon>Viridiplantae</taxon>
        <taxon>Streptophyta</taxon>
        <taxon>Embryophyta</taxon>
        <taxon>Tracheophyta</taxon>
        <taxon>Spermatophyta</taxon>
        <taxon>Magnoliopsida</taxon>
        <taxon>eudicotyledons</taxon>
        <taxon>Gunneridae</taxon>
        <taxon>Pentapetalae</taxon>
        <taxon>asterids</taxon>
        <taxon>lamiids</taxon>
        <taxon>Gentianales</taxon>
        <taxon>Rubiaceae</taxon>
        <taxon>Rubioideae</taxon>
        <taxon>Spermacoceae</taxon>
        <taxon>Hedyotis-Oldenlandia complex</taxon>
        <taxon>Oldenlandia</taxon>
    </lineage>
</organism>